<accession>A0A7K2IPB7</accession>
<protein>
    <recommendedName>
        <fullName evidence="4">Ferritin-like domain-containing protein</fullName>
    </recommendedName>
</protein>
<dbReference type="Proteomes" id="UP000467124">
    <property type="component" value="Unassembled WGS sequence"/>
</dbReference>
<organism evidence="2 3">
    <name type="scientific">Nocardiopsis alba</name>
    <dbReference type="NCBI Taxonomy" id="53437"/>
    <lineage>
        <taxon>Bacteria</taxon>
        <taxon>Bacillati</taxon>
        <taxon>Actinomycetota</taxon>
        <taxon>Actinomycetes</taxon>
        <taxon>Streptosporangiales</taxon>
        <taxon>Nocardiopsidaceae</taxon>
        <taxon>Nocardiopsis</taxon>
    </lineage>
</organism>
<feature type="region of interest" description="Disordered" evidence="1">
    <location>
        <begin position="91"/>
        <end position="122"/>
    </location>
</feature>
<evidence type="ECO:0000313" key="2">
    <source>
        <dbReference type="EMBL" id="MYR31808.1"/>
    </source>
</evidence>
<name>A0A7K2IPB7_9ACTN</name>
<sequence length="168" mass="17545">MGQWNVSRRTLLGATVAGAAAVGLVGCGEVDWYPYAETPDVAVLRSLIREKERMIARYERALADGAGPSELLEGFLGHHLAHVDALLDALPEDVGPYDDPEKGDGETSAPPEEDPGPTPDRAGLRLLEAAAASARLDQAAAVTDAALAQLVSGIGACEAAHAHLMDRI</sequence>
<proteinExistence type="predicted"/>
<dbReference type="InterPro" id="IPR006311">
    <property type="entry name" value="TAT_signal"/>
</dbReference>
<evidence type="ECO:0000256" key="1">
    <source>
        <dbReference type="SAM" id="MobiDB-lite"/>
    </source>
</evidence>
<dbReference type="PROSITE" id="PS51318">
    <property type="entry name" value="TAT"/>
    <property type="match status" value="1"/>
</dbReference>
<evidence type="ECO:0008006" key="4">
    <source>
        <dbReference type="Google" id="ProtNLM"/>
    </source>
</evidence>
<comment type="caution">
    <text evidence="2">The sequence shown here is derived from an EMBL/GenBank/DDBJ whole genome shotgun (WGS) entry which is preliminary data.</text>
</comment>
<evidence type="ECO:0000313" key="3">
    <source>
        <dbReference type="Proteomes" id="UP000467124"/>
    </source>
</evidence>
<dbReference type="AlphaFoldDB" id="A0A7K2IPB7"/>
<reference evidence="2 3" key="1">
    <citation type="journal article" date="2019" name="Nat. Commun.">
        <title>The antimicrobial potential of Streptomyces from insect microbiomes.</title>
        <authorList>
            <person name="Chevrette M.G."/>
            <person name="Carlson C.M."/>
            <person name="Ortega H.E."/>
            <person name="Thomas C."/>
            <person name="Ananiev G.E."/>
            <person name="Barns K.J."/>
            <person name="Book A.J."/>
            <person name="Cagnazzo J."/>
            <person name="Carlos C."/>
            <person name="Flanigan W."/>
            <person name="Grubbs K.J."/>
            <person name="Horn H.A."/>
            <person name="Hoffmann F.M."/>
            <person name="Klassen J.L."/>
            <person name="Knack J.J."/>
            <person name="Lewin G.R."/>
            <person name="McDonald B.R."/>
            <person name="Muller L."/>
            <person name="Melo W.G.P."/>
            <person name="Pinto-Tomas A.A."/>
            <person name="Schmitz A."/>
            <person name="Wendt-Pienkowski E."/>
            <person name="Wildman S."/>
            <person name="Zhao M."/>
            <person name="Zhang F."/>
            <person name="Bugni T.S."/>
            <person name="Andes D.R."/>
            <person name="Pupo M.T."/>
            <person name="Currie C.R."/>
        </authorList>
    </citation>
    <scope>NUCLEOTIDE SEQUENCE [LARGE SCALE GENOMIC DNA]</scope>
    <source>
        <strain evidence="2 3">SID5840</strain>
    </source>
</reference>
<dbReference type="EMBL" id="WWHY01000001">
    <property type="protein sequence ID" value="MYR31808.1"/>
    <property type="molecule type" value="Genomic_DNA"/>
</dbReference>
<dbReference type="RefSeq" id="WP_161110472.1">
    <property type="nucleotide sequence ID" value="NZ_WWHY01000001.1"/>
</dbReference>
<gene>
    <name evidence="2" type="ORF">GTW20_05855</name>
</gene>